<proteinExistence type="predicted"/>
<sequence>MNSEEFTKVVLNGAKTKKQQLEVMKELIKRGYKWACREENTVYFYSMKPKKYRDFGWGYREEDVNKSAALPAYPIEMENDLIENTSRYPYETALLIKKMEGAEE</sequence>
<dbReference type="STRING" id="753702.SAMN04488102_101343"/>
<gene>
    <name evidence="1" type="ORF">SAMN04488102_101343</name>
</gene>
<dbReference type="Proteomes" id="UP000199612">
    <property type="component" value="Unassembled WGS sequence"/>
</dbReference>
<name>A0A1I1ET59_9LACT</name>
<dbReference type="RefSeq" id="WP_091528137.1">
    <property type="nucleotide sequence ID" value="NZ_FOLT01000001.1"/>
</dbReference>
<keyword evidence="2" id="KW-1185">Reference proteome</keyword>
<evidence type="ECO:0000313" key="1">
    <source>
        <dbReference type="EMBL" id="SFB90304.1"/>
    </source>
</evidence>
<dbReference type="EMBL" id="FOLT01000001">
    <property type="protein sequence ID" value="SFB90304.1"/>
    <property type="molecule type" value="Genomic_DNA"/>
</dbReference>
<reference evidence="2" key="1">
    <citation type="submission" date="2016-10" db="EMBL/GenBank/DDBJ databases">
        <authorList>
            <person name="Varghese N."/>
            <person name="Submissions S."/>
        </authorList>
    </citation>
    <scope>NUCLEOTIDE SEQUENCE [LARGE SCALE GENOMIC DNA]</scope>
    <source>
        <strain evidence="2">DSM 23664</strain>
    </source>
</reference>
<dbReference type="OrthoDB" id="9861847at2"/>
<protein>
    <submittedName>
        <fullName evidence="1">Uncharacterized protein</fullName>
    </submittedName>
</protein>
<accession>A0A1I1ET59</accession>
<organism evidence="1 2">
    <name type="scientific">Alkalibacterium subtropicum</name>
    <dbReference type="NCBI Taxonomy" id="753702"/>
    <lineage>
        <taxon>Bacteria</taxon>
        <taxon>Bacillati</taxon>
        <taxon>Bacillota</taxon>
        <taxon>Bacilli</taxon>
        <taxon>Lactobacillales</taxon>
        <taxon>Carnobacteriaceae</taxon>
        <taxon>Alkalibacterium</taxon>
    </lineage>
</organism>
<evidence type="ECO:0000313" key="2">
    <source>
        <dbReference type="Proteomes" id="UP000199612"/>
    </source>
</evidence>
<dbReference type="AlphaFoldDB" id="A0A1I1ET59"/>